<dbReference type="AlphaFoldDB" id="A0A517Y617"/>
<feature type="transmembrane region" description="Helical" evidence="1">
    <location>
        <begin position="855"/>
        <end position="875"/>
    </location>
</feature>
<dbReference type="EMBL" id="CP036274">
    <property type="protein sequence ID" value="QDU25684.1"/>
    <property type="molecule type" value="Genomic_DNA"/>
</dbReference>
<dbReference type="Gene3D" id="3.30.70.1430">
    <property type="entry name" value="Multidrug efflux transporter AcrB pore domain"/>
    <property type="match status" value="2"/>
</dbReference>
<keyword evidence="3" id="KW-1185">Reference proteome</keyword>
<evidence type="ECO:0000313" key="3">
    <source>
        <dbReference type="Proteomes" id="UP000315017"/>
    </source>
</evidence>
<proteinExistence type="predicted"/>
<dbReference type="RefSeq" id="WP_145085043.1">
    <property type="nucleotide sequence ID" value="NZ_CP036274.1"/>
</dbReference>
<feature type="transmembrane region" description="Helical" evidence="1">
    <location>
        <begin position="430"/>
        <end position="450"/>
    </location>
</feature>
<evidence type="ECO:0000256" key="1">
    <source>
        <dbReference type="SAM" id="Phobius"/>
    </source>
</evidence>
<dbReference type="InterPro" id="IPR027463">
    <property type="entry name" value="AcrB_DN_DC_subdom"/>
</dbReference>
<reference evidence="2 3" key="1">
    <citation type="submission" date="2019-02" db="EMBL/GenBank/DDBJ databases">
        <title>Deep-cultivation of Planctomycetes and their phenomic and genomic characterization uncovers novel biology.</title>
        <authorList>
            <person name="Wiegand S."/>
            <person name="Jogler M."/>
            <person name="Boedeker C."/>
            <person name="Pinto D."/>
            <person name="Vollmers J."/>
            <person name="Rivas-Marin E."/>
            <person name="Kohn T."/>
            <person name="Peeters S.H."/>
            <person name="Heuer A."/>
            <person name="Rast P."/>
            <person name="Oberbeckmann S."/>
            <person name="Bunk B."/>
            <person name="Jeske O."/>
            <person name="Meyerdierks A."/>
            <person name="Storesund J.E."/>
            <person name="Kallscheuer N."/>
            <person name="Luecker S."/>
            <person name="Lage O.M."/>
            <person name="Pohl T."/>
            <person name="Merkel B.J."/>
            <person name="Hornburger P."/>
            <person name="Mueller R.-W."/>
            <person name="Bruemmer F."/>
            <person name="Labrenz M."/>
            <person name="Spormann A.M."/>
            <person name="Op den Camp H."/>
            <person name="Overmann J."/>
            <person name="Amann R."/>
            <person name="Jetten M.S.M."/>
            <person name="Mascher T."/>
            <person name="Medema M.H."/>
            <person name="Devos D.P."/>
            <person name="Kaster A.-K."/>
            <person name="Ovreas L."/>
            <person name="Rohde M."/>
            <person name="Galperin M.Y."/>
            <person name="Jogler C."/>
        </authorList>
    </citation>
    <scope>NUCLEOTIDE SEQUENCE [LARGE SCALE GENOMIC DNA]</scope>
    <source>
        <strain evidence="2 3">ETA_A8</strain>
    </source>
</reference>
<feature type="transmembrane region" description="Helical" evidence="1">
    <location>
        <begin position="957"/>
        <end position="976"/>
    </location>
</feature>
<dbReference type="KEGG" id="aagg:ETAA8_07540"/>
<dbReference type="GO" id="GO:0042910">
    <property type="term" value="F:xenobiotic transmembrane transporter activity"/>
    <property type="evidence" value="ECO:0007669"/>
    <property type="project" value="TreeGrafter"/>
</dbReference>
<keyword evidence="1" id="KW-0812">Transmembrane</keyword>
<feature type="transmembrane region" description="Helical" evidence="1">
    <location>
        <begin position="908"/>
        <end position="926"/>
    </location>
</feature>
<evidence type="ECO:0000313" key="2">
    <source>
        <dbReference type="EMBL" id="QDU25684.1"/>
    </source>
</evidence>
<feature type="transmembrane region" description="Helical" evidence="1">
    <location>
        <begin position="524"/>
        <end position="546"/>
    </location>
</feature>
<feature type="transmembrane region" description="Helical" evidence="1">
    <location>
        <begin position="988"/>
        <end position="1011"/>
    </location>
</feature>
<feature type="transmembrane region" description="Helical" evidence="1">
    <location>
        <begin position="358"/>
        <end position="379"/>
    </location>
</feature>
<feature type="transmembrane region" description="Helical" evidence="1">
    <location>
        <begin position="882"/>
        <end position="902"/>
    </location>
</feature>
<dbReference type="GO" id="GO:0005886">
    <property type="term" value="C:plasma membrane"/>
    <property type="evidence" value="ECO:0007669"/>
    <property type="project" value="TreeGrafter"/>
</dbReference>
<dbReference type="SUPFAM" id="SSF82866">
    <property type="entry name" value="Multidrug efflux transporter AcrB transmembrane domain"/>
    <property type="match status" value="2"/>
</dbReference>
<dbReference type="Gene3D" id="3.30.70.1440">
    <property type="entry name" value="Multidrug efflux transporter AcrB pore domain"/>
    <property type="match status" value="1"/>
</dbReference>
<keyword evidence="1" id="KW-0472">Membrane</keyword>
<dbReference type="Gene3D" id="3.30.2090.10">
    <property type="entry name" value="Multidrug efflux transporter AcrB TolC docking domain, DN and DC subdomains"/>
    <property type="match status" value="2"/>
</dbReference>
<accession>A0A517Y617</accession>
<sequence length="1077" mass="118352">MTVWELCIRRPVFTCMLVLAPVVLGAAAYPRLGVDLFPNVDIPTVVITTTLKGAGVEEMESSVTKELEEAVNTISGIDELKSTTKEGFSQIVIAFKLAKDGDVAAQEVRDKVSTIINRLPAGTETPLVDKFAVDAAPVMTIAVSGKRDVREVTELAKKQVKENLETIYGVGAVTLVGGRQRAINIILDVDKLAAYRLSAEDIRQALLRQNLEVPGGRVDQGASELVLRTMGRIEKVADFANLIVADRNDYPVRLKDIGRVEDSFEEPRGLSRLDGNSAVSLVVQKQSGQNTVAVVHRIKERLKEISSSLPADIQWAVIRDQSRFIESSIEEVKFHLVLAAVLVSLTILLFIRDWRTTIIATIAIPASMLPTFAFMMAMGYTLNNITMLGLILAIGIVIDDAVVVHENIFRHMEEFGRSAMEASRSATSEIATAVVATTISLLVIFVPVAFMQGQVGRFFNSFGFVVGFSILMSMFVSFTLTPMLCSRFLVLEKGAHNKSKSGWTTRIIEGSYRWILSWSLQHRWVIVVTSVLVLLSTPTIAGMVGFDFVPVDDQGEFEVSMTLPEGYSLERADKLMKEMETDLKTLPDVRHIFTIVGDTTGRVGKGQGDVTQASIYVRLPDVGHRPYSQFDVMRQARELMTRYPDIRTAVQDVGAISASGFKQVDVDLNIRGPELEELRLIADKVAAWMKTRSSYVDVDTSLSLRKPELRVKIDRERASDLGVPIETVASTLNLLVGGELIGKYKENADQYDVWVRADQSFRDAPETIDALMVPSPKAGLVKLSNLATLESAQGPTSIERHSRQRQVVVVANLEGMPLGPAVDEIDAYMKTLNLPAGYHYEFLGQAKMMKESNGGFLIAFGLSFLFMYMVLAAQFESFVHPITILLALPLTLPFAFLSLYLLQTPLDIYAMFGLFMLFGIVKKNGILQIDYTNVLRGQGVPRDKAILDANQTRLRPILMTTLMLVAAMVPVAMGQGPGAGSRASMAKVIIGGQALSLLLTLLLTPVAYSLWDDFTLFWNKHILRRAELTDEAATLSPTALTETTVISTATVAEHPIVIHPAGHVHAPNTAFEASTVK</sequence>
<protein>
    <submittedName>
        <fullName evidence="2">Multidrug resistance protein MdtB</fullName>
    </submittedName>
</protein>
<dbReference type="PRINTS" id="PR00702">
    <property type="entry name" value="ACRIFLAVINRP"/>
</dbReference>
<name>A0A517Y617_9BACT</name>
<feature type="transmembrane region" description="Helical" evidence="1">
    <location>
        <begin position="385"/>
        <end position="409"/>
    </location>
</feature>
<dbReference type="Pfam" id="PF00873">
    <property type="entry name" value="ACR_tran"/>
    <property type="match status" value="1"/>
</dbReference>
<dbReference type="OrthoDB" id="220575at2"/>
<dbReference type="PANTHER" id="PTHR32063">
    <property type="match status" value="1"/>
</dbReference>
<dbReference type="SUPFAM" id="SSF82714">
    <property type="entry name" value="Multidrug efflux transporter AcrB TolC docking domain, DN and DC subdomains"/>
    <property type="match status" value="2"/>
</dbReference>
<dbReference type="Proteomes" id="UP000315017">
    <property type="component" value="Chromosome"/>
</dbReference>
<dbReference type="PANTHER" id="PTHR32063:SF0">
    <property type="entry name" value="SWARMING MOTILITY PROTEIN SWRC"/>
    <property type="match status" value="1"/>
</dbReference>
<feature type="transmembrane region" description="Helical" evidence="1">
    <location>
        <begin position="462"/>
        <end position="490"/>
    </location>
</feature>
<keyword evidence="1" id="KW-1133">Transmembrane helix</keyword>
<dbReference type="Gene3D" id="3.30.70.1320">
    <property type="entry name" value="Multidrug efflux transporter AcrB pore domain like"/>
    <property type="match status" value="1"/>
</dbReference>
<organism evidence="2 3">
    <name type="scientific">Anatilimnocola aggregata</name>
    <dbReference type="NCBI Taxonomy" id="2528021"/>
    <lineage>
        <taxon>Bacteria</taxon>
        <taxon>Pseudomonadati</taxon>
        <taxon>Planctomycetota</taxon>
        <taxon>Planctomycetia</taxon>
        <taxon>Pirellulales</taxon>
        <taxon>Pirellulaceae</taxon>
        <taxon>Anatilimnocola</taxon>
    </lineage>
</organism>
<dbReference type="SUPFAM" id="SSF82693">
    <property type="entry name" value="Multidrug efflux transporter AcrB pore domain, PN1, PN2, PC1 and PC2 subdomains"/>
    <property type="match status" value="4"/>
</dbReference>
<dbReference type="InterPro" id="IPR001036">
    <property type="entry name" value="Acrflvin-R"/>
</dbReference>
<dbReference type="Gene3D" id="1.20.1640.10">
    <property type="entry name" value="Multidrug efflux transporter AcrB transmembrane domain"/>
    <property type="match status" value="2"/>
</dbReference>
<gene>
    <name evidence="2" type="primary">mdtB_1</name>
    <name evidence="2" type="ORF">ETAA8_07540</name>
</gene>
<feature type="transmembrane region" description="Helical" evidence="1">
    <location>
        <begin position="332"/>
        <end position="351"/>
    </location>
</feature>